<dbReference type="GO" id="GO:0005634">
    <property type="term" value="C:nucleus"/>
    <property type="evidence" value="ECO:0007669"/>
    <property type="project" value="InterPro"/>
</dbReference>
<reference evidence="2" key="1">
    <citation type="submission" date="2005-03" db="EMBL/GenBank/DDBJ databases">
        <authorList>
            <person name="Stapleton M."/>
            <person name="Carlson J."/>
            <person name="Chavez C."/>
            <person name="Frise E."/>
            <person name="George R."/>
            <person name="Pacleb J."/>
            <person name="Park S."/>
            <person name="Wan K."/>
            <person name="Yu C."/>
            <person name="Rubin G.M."/>
            <person name="Celniker S."/>
        </authorList>
    </citation>
    <scope>NUCLEOTIDE SEQUENCE</scope>
    <source>
        <strain evidence="2">Berkeley</strain>
    </source>
</reference>
<feature type="non-terminal residue" evidence="2">
    <location>
        <position position="1"/>
    </location>
</feature>
<dbReference type="ExpressionAtlas" id="Q5BI58">
    <property type="expression patterns" value="baseline and differential"/>
</dbReference>
<dbReference type="EMBL" id="BT021366">
    <property type="protein sequence ID" value="AAX33514.1"/>
    <property type="molecule type" value="mRNA"/>
</dbReference>
<protein>
    <submittedName>
        <fullName evidence="2">LP10213p</fullName>
    </submittedName>
</protein>
<dbReference type="PhylomeDB" id="Q5BI58"/>
<feature type="region of interest" description="Disordered" evidence="1">
    <location>
        <begin position="484"/>
        <end position="522"/>
    </location>
</feature>
<accession>Q5BI58</accession>
<dbReference type="PANTHER" id="PTHR12069">
    <property type="entry name" value="DNA-DIRECTED RNA POLYMERASES III 80 KDA POLYPEPTIDE RNA POLYMERASE III SUBUNIT 5"/>
    <property type="match status" value="1"/>
</dbReference>
<feature type="compositionally biased region" description="Polar residues" evidence="1">
    <location>
        <begin position="513"/>
        <end position="522"/>
    </location>
</feature>
<dbReference type="AlphaFoldDB" id="Q5BI58"/>
<gene>
    <name evidence="3" type="primary">Polr3E</name>
    <name evidence="3" type="synonym">Sin</name>
    <name evidence="3" type="ORF">CG10582</name>
</gene>
<evidence type="ECO:0000313" key="2">
    <source>
        <dbReference type="EMBL" id="AAX33514.1"/>
    </source>
</evidence>
<dbReference type="FlyBase" id="FBgn0028402">
    <property type="gene designation" value="Polr3E"/>
</dbReference>
<evidence type="ECO:0000256" key="1">
    <source>
        <dbReference type="SAM" id="MobiDB-lite"/>
    </source>
</evidence>
<sequence length="522" mass="59047">LGVHRRQTKLSNRNLNYGRRGRSRRGGGEYVSGTIITMRTMPAHPHQIPVFLSKNLRDSLYLFQYPTKTELPNHDDSVIVNCCVKPIAQEVKVDFGLDIESAHFDRFKGEQFAVAADGKNTYGAVPPKGQERPTYKRGIMDKQAFTSSRSITDVAKYIVGIFTDREVHLSPLTSIVQMRPVLSHFDKDDKRKKAELKAQTEDTDDDEVLQQVTVKFARGNAKNSGKEQRVGTYDSFVQRIADEPWCEAYWHSRGTPTAELERKKLFATSHHGSSSLALAPDEYLRKLLPYDEHVQTVAPAAASAAAQVLPVYNKAMLKSMPLLEQLTVLLRDARMLSFSDVISILAEHVDPHVAADKVLALLPQVGILLHGNWVPKSEVVFPEKVLSHANGVSAEQMIRARDYILFRFSRTPYLFRAQVMAATQLPPAETLDVLKTVARVNNTKRWELLLPPDKEFEQKYPELVSRQEYHWTASEQHYNEMDWARETKRVRKRSTRKSESQSLTSAMPPPAMNHSTTGSVDA</sequence>
<proteinExistence type="evidence at transcript level"/>
<dbReference type="VEuPathDB" id="VectorBase:FBgn0028402"/>
<dbReference type="OrthoDB" id="340681at2759"/>
<dbReference type="GO" id="GO:0006351">
    <property type="term" value="P:DNA-templated transcription"/>
    <property type="evidence" value="ECO:0007669"/>
    <property type="project" value="InterPro"/>
</dbReference>
<dbReference type="InterPro" id="IPR006886">
    <property type="entry name" value="RNA_pol_III_Rpc5"/>
</dbReference>
<name>Q5BI58_DROME</name>
<dbReference type="AGR" id="FB:FBgn0028402"/>
<dbReference type="Pfam" id="PF04801">
    <property type="entry name" value="RPC5"/>
    <property type="match status" value="1"/>
</dbReference>
<dbReference type="PANTHER" id="PTHR12069:SF0">
    <property type="entry name" value="DNA-DIRECTED RNA POLYMERASE III SUBUNIT RPC5"/>
    <property type="match status" value="1"/>
</dbReference>
<organism evidence="2">
    <name type="scientific">Drosophila melanogaster</name>
    <name type="common">Fruit fly</name>
    <dbReference type="NCBI Taxonomy" id="7227"/>
    <lineage>
        <taxon>Eukaryota</taxon>
        <taxon>Metazoa</taxon>
        <taxon>Ecdysozoa</taxon>
        <taxon>Arthropoda</taxon>
        <taxon>Hexapoda</taxon>
        <taxon>Insecta</taxon>
        <taxon>Pterygota</taxon>
        <taxon>Neoptera</taxon>
        <taxon>Endopterygota</taxon>
        <taxon>Diptera</taxon>
        <taxon>Brachycera</taxon>
        <taxon>Muscomorpha</taxon>
        <taxon>Ephydroidea</taxon>
        <taxon>Drosophilidae</taxon>
        <taxon>Drosophila</taxon>
        <taxon>Sophophora</taxon>
    </lineage>
</organism>
<feature type="region of interest" description="Disordered" evidence="1">
    <location>
        <begin position="1"/>
        <end position="29"/>
    </location>
</feature>
<evidence type="ECO:0000313" key="3">
    <source>
        <dbReference type="FlyBase" id="FBgn0028402"/>
    </source>
</evidence>
<dbReference type="IntAct" id="Q5BI58">
    <property type="interactions" value="1"/>
</dbReference>